<name>A0A2H0RKK9_9BACT</name>
<dbReference type="SUPFAM" id="SSF53167">
    <property type="entry name" value="Purine and uridine phosphorylases"/>
    <property type="match status" value="1"/>
</dbReference>
<accession>A0A2H0RKK9</accession>
<sequence>MGNMAKEAFAFLSSSRGILSLLTEMHICGDSDIPRSWLITGSGLCDEDALDSILIPDWRKHEYGWDRFGIDVPVKDGHPGTFVLSYLKNGLIPILVSRGRVHLNQVLHREQMLRLWLGVGFLLMGGGRYVISTQAVGGYGTEIEVGKIAIPTQLIGYHWPSSGYINVSTDGHPATESVFPHRESYVYRTLCASARYSGLDVCRKGLDLRYIPVVGPCFGGVAERDLFGNNCKCHTVGMSGKPEADGVAVENMTGNTDHPLTFVPIQVVSDNQDIPSDSEVVAEVRKKAPQVLQMVSFFLSEMEGNV</sequence>
<evidence type="ECO:0000313" key="1">
    <source>
        <dbReference type="EMBL" id="PIR47069.1"/>
    </source>
</evidence>
<organism evidence="1 2">
    <name type="scientific">Candidatus Vogelbacteria bacterium CG10_big_fil_rev_8_21_14_0_10_45_14</name>
    <dbReference type="NCBI Taxonomy" id="1975042"/>
    <lineage>
        <taxon>Bacteria</taxon>
        <taxon>Candidatus Vogeliibacteriota</taxon>
    </lineage>
</organism>
<protein>
    <recommendedName>
        <fullName evidence="3">Nucleoside phosphorylase domain-containing protein</fullName>
    </recommendedName>
</protein>
<reference evidence="1 2" key="1">
    <citation type="submission" date="2017-09" db="EMBL/GenBank/DDBJ databases">
        <title>Depth-based differentiation of microbial function through sediment-hosted aquifers and enrichment of novel symbionts in the deep terrestrial subsurface.</title>
        <authorList>
            <person name="Probst A.J."/>
            <person name="Ladd B."/>
            <person name="Jarett J.K."/>
            <person name="Geller-Mcgrath D.E."/>
            <person name="Sieber C.M."/>
            <person name="Emerson J.B."/>
            <person name="Anantharaman K."/>
            <person name="Thomas B.C."/>
            <person name="Malmstrom R."/>
            <person name="Stieglmeier M."/>
            <person name="Klingl A."/>
            <person name="Woyke T."/>
            <person name="Ryan C.M."/>
            <person name="Banfield J.F."/>
        </authorList>
    </citation>
    <scope>NUCLEOTIDE SEQUENCE [LARGE SCALE GENOMIC DNA]</scope>
    <source>
        <strain evidence="1">CG10_big_fil_rev_8_21_14_0_10_45_14</strain>
    </source>
</reference>
<dbReference type="EMBL" id="PCYL01000009">
    <property type="protein sequence ID" value="PIR47069.1"/>
    <property type="molecule type" value="Genomic_DNA"/>
</dbReference>
<dbReference type="GO" id="GO:0009116">
    <property type="term" value="P:nucleoside metabolic process"/>
    <property type="evidence" value="ECO:0007669"/>
    <property type="project" value="InterPro"/>
</dbReference>
<dbReference type="AlphaFoldDB" id="A0A2H0RKK9"/>
<proteinExistence type="predicted"/>
<evidence type="ECO:0008006" key="3">
    <source>
        <dbReference type="Google" id="ProtNLM"/>
    </source>
</evidence>
<evidence type="ECO:0000313" key="2">
    <source>
        <dbReference type="Proteomes" id="UP000230833"/>
    </source>
</evidence>
<gene>
    <name evidence="1" type="ORF">COV07_00895</name>
</gene>
<dbReference type="Gene3D" id="3.40.50.1580">
    <property type="entry name" value="Nucleoside phosphorylase domain"/>
    <property type="match status" value="1"/>
</dbReference>
<dbReference type="Proteomes" id="UP000230833">
    <property type="component" value="Unassembled WGS sequence"/>
</dbReference>
<dbReference type="GO" id="GO:0003824">
    <property type="term" value="F:catalytic activity"/>
    <property type="evidence" value="ECO:0007669"/>
    <property type="project" value="InterPro"/>
</dbReference>
<dbReference type="InterPro" id="IPR035994">
    <property type="entry name" value="Nucleoside_phosphorylase_sf"/>
</dbReference>
<comment type="caution">
    <text evidence="1">The sequence shown here is derived from an EMBL/GenBank/DDBJ whole genome shotgun (WGS) entry which is preliminary data.</text>
</comment>